<keyword evidence="2" id="KW-1185">Reference proteome</keyword>
<dbReference type="RefSeq" id="WP_271123466.1">
    <property type="nucleotide sequence ID" value="NZ_JALHAN010000066.1"/>
</dbReference>
<dbReference type="EMBL" id="JALHAP010000079">
    <property type="protein sequence ID" value="MCT4702705.1"/>
    <property type="molecule type" value="Genomic_DNA"/>
</dbReference>
<accession>A0A9X2W8E0</accession>
<gene>
    <name evidence="1" type="ORF">MUA00_13015</name>
</gene>
<protein>
    <submittedName>
        <fullName evidence="1">Uncharacterized protein</fullName>
    </submittedName>
</protein>
<proteinExistence type="predicted"/>
<name>A0A9X2W8E0_9ENTR</name>
<sequence>MIADKEGKSVVFPSLWLSGENQLIDFPVNFLSDIFQGLIHMKFVTGLSNYPGFGLSHT</sequence>
<reference evidence="1" key="1">
    <citation type="submission" date="2022-03" db="EMBL/GenBank/DDBJ databases">
        <title>Proposal of a novel genus Dryocolo and two novel species.</title>
        <authorList>
            <person name="Maddock D.W."/>
            <person name="Brady C.L."/>
            <person name="Denman S."/>
            <person name="Arnold D."/>
        </authorList>
    </citation>
    <scope>NUCLEOTIDE SEQUENCE</scope>
    <source>
        <strain evidence="1">H6W4</strain>
    </source>
</reference>
<dbReference type="Proteomes" id="UP001150641">
    <property type="component" value="Unassembled WGS sequence"/>
</dbReference>
<dbReference type="AlphaFoldDB" id="A0A9X2W8E0"/>
<organism evidence="1 2">
    <name type="scientific">Dryocola boscaweniae</name>
    <dbReference type="NCBI Taxonomy" id="2925397"/>
    <lineage>
        <taxon>Bacteria</taxon>
        <taxon>Pseudomonadati</taxon>
        <taxon>Pseudomonadota</taxon>
        <taxon>Gammaproteobacteria</taxon>
        <taxon>Enterobacterales</taxon>
        <taxon>Enterobacteriaceae</taxon>
        <taxon>Dryocola</taxon>
    </lineage>
</organism>
<evidence type="ECO:0000313" key="1">
    <source>
        <dbReference type="EMBL" id="MCT4702705.1"/>
    </source>
</evidence>
<comment type="caution">
    <text evidence="1">The sequence shown here is derived from an EMBL/GenBank/DDBJ whole genome shotgun (WGS) entry which is preliminary data.</text>
</comment>
<evidence type="ECO:0000313" key="2">
    <source>
        <dbReference type="Proteomes" id="UP001150641"/>
    </source>
</evidence>